<evidence type="ECO:0000313" key="4">
    <source>
        <dbReference type="Proteomes" id="UP000318704"/>
    </source>
</evidence>
<dbReference type="InterPro" id="IPR014719">
    <property type="entry name" value="Ribosomal_bL12_C/ClpS-like"/>
</dbReference>
<dbReference type="InterPro" id="IPR013823">
    <property type="entry name" value="Ribosomal_bL12_C"/>
</dbReference>
<sequence length="89" mass="9907">MEDSSHDQSNSEEMSNHSEVVERIVQSLREGKKIEAIKVYRESTGAGLKESKEAIEELILKYNITMKSGCASMLLFVLTATALIFISLV</sequence>
<dbReference type="EMBL" id="CP037920">
    <property type="protein sequence ID" value="QDT97866.1"/>
    <property type="molecule type" value="Genomic_DNA"/>
</dbReference>
<evidence type="ECO:0000256" key="1">
    <source>
        <dbReference type="SAM" id="Phobius"/>
    </source>
</evidence>
<dbReference type="Pfam" id="PF00542">
    <property type="entry name" value="Ribosomal_L12"/>
    <property type="match status" value="1"/>
</dbReference>
<dbReference type="Gene3D" id="3.30.1390.10">
    <property type="match status" value="1"/>
</dbReference>
<keyword evidence="1" id="KW-0472">Membrane</keyword>
<keyword evidence="1" id="KW-1133">Transmembrane helix</keyword>
<dbReference type="GO" id="GO:0005840">
    <property type="term" value="C:ribosome"/>
    <property type="evidence" value="ECO:0007669"/>
    <property type="project" value="UniProtKB-KW"/>
</dbReference>
<evidence type="ECO:0000259" key="2">
    <source>
        <dbReference type="Pfam" id="PF00542"/>
    </source>
</evidence>
<proteinExistence type="predicted"/>
<name>A0A517VXY8_9PLAN</name>
<evidence type="ECO:0000313" key="3">
    <source>
        <dbReference type="EMBL" id="QDT97866.1"/>
    </source>
</evidence>
<keyword evidence="3" id="KW-0687">Ribonucleoprotein</keyword>
<dbReference type="RefSeq" id="WP_144986156.1">
    <property type="nucleotide sequence ID" value="NZ_CP037920.1"/>
</dbReference>
<feature type="domain" description="Large ribosomal subunit protein bL12 C-terminal" evidence="2">
    <location>
        <begin position="30"/>
        <end position="58"/>
    </location>
</feature>
<gene>
    <name evidence="3" type="primary">rplL_2</name>
    <name evidence="3" type="ORF">V144x_33490</name>
</gene>
<accession>A0A517VXY8</accession>
<keyword evidence="3" id="KW-0689">Ribosomal protein</keyword>
<protein>
    <submittedName>
        <fullName evidence="3">50S ribosomal protein L7/L12</fullName>
    </submittedName>
</protein>
<dbReference type="AlphaFoldDB" id="A0A517VXY8"/>
<organism evidence="3 4">
    <name type="scientific">Gimesia aquarii</name>
    <dbReference type="NCBI Taxonomy" id="2527964"/>
    <lineage>
        <taxon>Bacteria</taxon>
        <taxon>Pseudomonadati</taxon>
        <taxon>Planctomycetota</taxon>
        <taxon>Planctomycetia</taxon>
        <taxon>Planctomycetales</taxon>
        <taxon>Planctomycetaceae</taxon>
        <taxon>Gimesia</taxon>
    </lineage>
</organism>
<keyword evidence="1" id="KW-0812">Transmembrane</keyword>
<dbReference type="GO" id="GO:0003735">
    <property type="term" value="F:structural constituent of ribosome"/>
    <property type="evidence" value="ECO:0007669"/>
    <property type="project" value="InterPro"/>
</dbReference>
<feature type="transmembrane region" description="Helical" evidence="1">
    <location>
        <begin position="70"/>
        <end position="88"/>
    </location>
</feature>
<dbReference type="KEGG" id="gaw:V144x_33490"/>
<reference evidence="3 4" key="1">
    <citation type="submission" date="2019-03" db="EMBL/GenBank/DDBJ databases">
        <title>Deep-cultivation of Planctomycetes and their phenomic and genomic characterization uncovers novel biology.</title>
        <authorList>
            <person name="Wiegand S."/>
            <person name="Jogler M."/>
            <person name="Boedeker C."/>
            <person name="Pinto D."/>
            <person name="Vollmers J."/>
            <person name="Rivas-Marin E."/>
            <person name="Kohn T."/>
            <person name="Peeters S.H."/>
            <person name="Heuer A."/>
            <person name="Rast P."/>
            <person name="Oberbeckmann S."/>
            <person name="Bunk B."/>
            <person name="Jeske O."/>
            <person name="Meyerdierks A."/>
            <person name="Storesund J.E."/>
            <person name="Kallscheuer N."/>
            <person name="Luecker S."/>
            <person name="Lage O.M."/>
            <person name="Pohl T."/>
            <person name="Merkel B.J."/>
            <person name="Hornburger P."/>
            <person name="Mueller R.-W."/>
            <person name="Bruemmer F."/>
            <person name="Labrenz M."/>
            <person name="Spormann A.M."/>
            <person name="Op den Camp H."/>
            <person name="Overmann J."/>
            <person name="Amann R."/>
            <person name="Jetten M.S.M."/>
            <person name="Mascher T."/>
            <person name="Medema M.H."/>
            <person name="Devos D.P."/>
            <person name="Kaster A.-K."/>
            <person name="Ovreas L."/>
            <person name="Rohde M."/>
            <person name="Galperin M.Y."/>
            <person name="Jogler C."/>
        </authorList>
    </citation>
    <scope>NUCLEOTIDE SEQUENCE [LARGE SCALE GENOMIC DNA]</scope>
    <source>
        <strain evidence="3 4">V144</strain>
    </source>
</reference>
<dbReference type="GO" id="GO:0006412">
    <property type="term" value="P:translation"/>
    <property type="evidence" value="ECO:0007669"/>
    <property type="project" value="InterPro"/>
</dbReference>
<dbReference type="SUPFAM" id="SSF54736">
    <property type="entry name" value="ClpS-like"/>
    <property type="match status" value="1"/>
</dbReference>
<dbReference type="Proteomes" id="UP000318704">
    <property type="component" value="Chromosome"/>
</dbReference>